<evidence type="ECO:0000313" key="2">
    <source>
        <dbReference type="EMBL" id="JAD39170.1"/>
    </source>
</evidence>
<dbReference type="AlphaFoldDB" id="A0A0A8ZR01"/>
<protein>
    <submittedName>
        <fullName evidence="2">Uncharacterized protein</fullName>
    </submittedName>
</protein>
<feature type="transmembrane region" description="Helical" evidence="1">
    <location>
        <begin position="20"/>
        <end position="45"/>
    </location>
</feature>
<keyword evidence="1" id="KW-1133">Transmembrane helix</keyword>
<accession>A0A0A8ZR01</accession>
<keyword evidence="1" id="KW-0812">Transmembrane</keyword>
<dbReference type="EMBL" id="GBRH01258725">
    <property type="protein sequence ID" value="JAD39170.1"/>
    <property type="molecule type" value="Transcribed_RNA"/>
</dbReference>
<proteinExistence type="predicted"/>
<sequence length="46" mass="5541">MFMYVVVKFYPDHWSLRMFGTFLMSLLIQVYIQLIRSLILSISLLI</sequence>
<name>A0A0A8ZR01_ARUDO</name>
<evidence type="ECO:0000256" key="1">
    <source>
        <dbReference type="SAM" id="Phobius"/>
    </source>
</evidence>
<reference evidence="2" key="1">
    <citation type="submission" date="2014-09" db="EMBL/GenBank/DDBJ databases">
        <authorList>
            <person name="Magalhaes I.L.F."/>
            <person name="Oliveira U."/>
            <person name="Santos F.R."/>
            <person name="Vidigal T.H.D.A."/>
            <person name="Brescovit A.D."/>
            <person name="Santos A.J."/>
        </authorList>
    </citation>
    <scope>NUCLEOTIDE SEQUENCE</scope>
    <source>
        <tissue evidence="2">Shoot tissue taken approximately 20 cm above the soil surface</tissue>
    </source>
</reference>
<reference evidence="2" key="2">
    <citation type="journal article" date="2015" name="Data Brief">
        <title>Shoot transcriptome of the giant reed, Arundo donax.</title>
        <authorList>
            <person name="Barrero R.A."/>
            <person name="Guerrero F.D."/>
            <person name="Moolhuijzen P."/>
            <person name="Goolsby J.A."/>
            <person name="Tidwell J."/>
            <person name="Bellgard S.E."/>
            <person name="Bellgard M.I."/>
        </authorList>
    </citation>
    <scope>NUCLEOTIDE SEQUENCE</scope>
    <source>
        <tissue evidence="2">Shoot tissue taken approximately 20 cm above the soil surface</tissue>
    </source>
</reference>
<keyword evidence="1" id="KW-0472">Membrane</keyword>
<organism evidence="2">
    <name type="scientific">Arundo donax</name>
    <name type="common">Giant reed</name>
    <name type="synonym">Donax arundinaceus</name>
    <dbReference type="NCBI Taxonomy" id="35708"/>
    <lineage>
        <taxon>Eukaryota</taxon>
        <taxon>Viridiplantae</taxon>
        <taxon>Streptophyta</taxon>
        <taxon>Embryophyta</taxon>
        <taxon>Tracheophyta</taxon>
        <taxon>Spermatophyta</taxon>
        <taxon>Magnoliopsida</taxon>
        <taxon>Liliopsida</taxon>
        <taxon>Poales</taxon>
        <taxon>Poaceae</taxon>
        <taxon>PACMAD clade</taxon>
        <taxon>Arundinoideae</taxon>
        <taxon>Arundineae</taxon>
        <taxon>Arundo</taxon>
    </lineage>
</organism>